<dbReference type="AlphaFoldDB" id="A0A8S4Q8Z2"/>
<sequence length="632" mass="71626">MNNTMIDDKELINIWFHSFLIHFKRKPCTKYENQHGIKHIRANLAKMPGARSTMKRRSQQLNSANNVIASEQRKLEREWMRLDKAFKSRNRQIVRYTHTLEDELTEYENEKIKNSKESRPYKGSELLENMDDNLTPSKKQKHAIDVPNARPVSAVVCKARLALRKIDLARENLEKKKRLKEFVKAFHGINPDTYMGSCTALSTGRTNLRRHSVSSLPSTIISDRDLMGHPKSRKPIAVDKNGNTKTTAKEVQSKEANDFNETASIEKSIDAEVQSESVKNYERSYVSGFQIHKNDSNNHAFLHQGSDTKLQDQTLEEVFSRTYDNHQDTLDAINGNEPIIGAELMAKSSKPPDVDDTANVSENDNLPKQNASVDQEVDEMTKDVKSLRMSDDLASYNRGKNHKKLLKRSNTIDAMDISRLCVHDDELNEVNIIIDSAGHLPSALSQELSASIDSLDTIEEKDSTSKRTSIWTHGNDETCNFRKTSIAFMKQGPIKQPSREQSNGRPFGNQTYPQTTSNKGKSVTVSKLINSSPNAKTINTSGGNGVSLPKLGSNRERRPSLSRLVSDTDEQSFENEDSFKPLRIEAPKLKGIPYHTGNRVGARRNSIQLQHMLEEMREHRSMAELIQMKNNK</sequence>
<protein>
    <submittedName>
        <fullName evidence="2">Uncharacterized protein</fullName>
    </submittedName>
</protein>
<comment type="caution">
    <text evidence="2">The sequence shown here is derived from an EMBL/GenBank/DDBJ whole genome shotgun (WGS) entry which is preliminary data.</text>
</comment>
<keyword evidence="3" id="KW-1185">Reference proteome</keyword>
<reference evidence="2" key="1">
    <citation type="submission" date="2022-03" db="EMBL/GenBank/DDBJ databases">
        <authorList>
            <person name="Martin C."/>
        </authorList>
    </citation>
    <scope>NUCLEOTIDE SEQUENCE</scope>
</reference>
<feature type="region of interest" description="Disordered" evidence="1">
    <location>
        <begin position="347"/>
        <end position="377"/>
    </location>
</feature>
<feature type="compositionally biased region" description="Polar residues" evidence="1">
    <location>
        <begin position="358"/>
        <end position="373"/>
    </location>
</feature>
<feature type="compositionally biased region" description="Acidic residues" evidence="1">
    <location>
        <begin position="567"/>
        <end position="576"/>
    </location>
</feature>
<feature type="compositionally biased region" description="Polar residues" evidence="1">
    <location>
        <begin position="499"/>
        <end position="541"/>
    </location>
</feature>
<evidence type="ECO:0000256" key="1">
    <source>
        <dbReference type="SAM" id="MobiDB-lite"/>
    </source>
</evidence>
<name>A0A8S4Q8Z2_OWEFU</name>
<dbReference type="Proteomes" id="UP000749559">
    <property type="component" value="Unassembled WGS sequence"/>
</dbReference>
<gene>
    <name evidence="2" type="ORF">OFUS_LOCUS27033</name>
</gene>
<organism evidence="2 3">
    <name type="scientific">Owenia fusiformis</name>
    <name type="common">Polychaete worm</name>
    <dbReference type="NCBI Taxonomy" id="6347"/>
    <lineage>
        <taxon>Eukaryota</taxon>
        <taxon>Metazoa</taxon>
        <taxon>Spiralia</taxon>
        <taxon>Lophotrochozoa</taxon>
        <taxon>Annelida</taxon>
        <taxon>Polychaeta</taxon>
        <taxon>Sedentaria</taxon>
        <taxon>Canalipalpata</taxon>
        <taxon>Sabellida</taxon>
        <taxon>Oweniida</taxon>
        <taxon>Oweniidae</taxon>
        <taxon>Owenia</taxon>
    </lineage>
</organism>
<proteinExistence type="predicted"/>
<evidence type="ECO:0000313" key="3">
    <source>
        <dbReference type="Proteomes" id="UP000749559"/>
    </source>
</evidence>
<accession>A0A8S4Q8Z2</accession>
<feature type="region of interest" description="Disordered" evidence="1">
    <location>
        <begin position="492"/>
        <end position="576"/>
    </location>
</feature>
<dbReference type="EMBL" id="CAIIXF020000817">
    <property type="protein sequence ID" value="CAH1803439.1"/>
    <property type="molecule type" value="Genomic_DNA"/>
</dbReference>
<evidence type="ECO:0000313" key="2">
    <source>
        <dbReference type="EMBL" id="CAH1803439.1"/>
    </source>
</evidence>